<keyword evidence="2" id="KW-1133">Transmembrane helix</keyword>
<name>A0ABD5TS10_9EURY</name>
<feature type="region of interest" description="Disordered" evidence="1">
    <location>
        <begin position="347"/>
        <end position="441"/>
    </location>
</feature>
<dbReference type="SMART" id="SM00460">
    <property type="entry name" value="TGc"/>
    <property type="match status" value="1"/>
</dbReference>
<dbReference type="InterPro" id="IPR002931">
    <property type="entry name" value="Transglutaminase-like"/>
</dbReference>
<reference evidence="4 5" key="1">
    <citation type="journal article" date="2019" name="Int. J. Syst. Evol. Microbiol.">
        <title>The Global Catalogue of Microorganisms (GCM) 10K type strain sequencing project: providing services to taxonomists for standard genome sequencing and annotation.</title>
        <authorList>
            <consortium name="The Broad Institute Genomics Platform"/>
            <consortium name="The Broad Institute Genome Sequencing Center for Infectious Disease"/>
            <person name="Wu L."/>
            <person name="Ma J."/>
        </authorList>
    </citation>
    <scope>NUCLEOTIDE SEQUENCE [LARGE SCALE GENOMIC DNA]</scope>
    <source>
        <strain evidence="4 5">YIM 94188</strain>
    </source>
</reference>
<evidence type="ECO:0000313" key="5">
    <source>
        <dbReference type="Proteomes" id="UP001596408"/>
    </source>
</evidence>
<dbReference type="Proteomes" id="UP001596408">
    <property type="component" value="Unassembled WGS sequence"/>
</dbReference>
<dbReference type="Pfam" id="PF01841">
    <property type="entry name" value="Transglut_core"/>
    <property type="match status" value="1"/>
</dbReference>
<dbReference type="EMBL" id="JBHSXH010000001">
    <property type="protein sequence ID" value="MFC6823415.1"/>
    <property type="molecule type" value="Genomic_DNA"/>
</dbReference>
<gene>
    <name evidence="4" type="ORF">ACFQEV_00125</name>
</gene>
<organism evidence="4 5">
    <name type="scientific">Halopelagius fulvigenes</name>
    <dbReference type="NCBI Taxonomy" id="1198324"/>
    <lineage>
        <taxon>Archaea</taxon>
        <taxon>Methanobacteriati</taxon>
        <taxon>Methanobacteriota</taxon>
        <taxon>Stenosarchaea group</taxon>
        <taxon>Halobacteria</taxon>
        <taxon>Halobacteriales</taxon>
        <taxon>Haloferacaceae</taxon>
    </lineage>
</organism>
<dbReference type="Pfam" id="PF13559">
    <property type="entry name" value="DUF4129"/>
    <property type="match status" value="1"/>
</dbReference>
<proteinExistence type="predicted"/>
<keyword evidence="5" id="KW-1185">Reference proteome</keyword>
<feature type="region of interest" description="Disordered" evidence="1">
    <location>
        <begin position="906"/>
        <end position="931"/>
    </location>
</feature>
<dbReference type="PANTHER" id="PTHR42736:SF1">
    <property type="entry name" value="PROTEIN-GLUTAMINE GAMMA-GLUTAMYLTRANSFERASE"/>
    <property type="match status" value="1"/>
</dbReference>
<dbReference type="InterPro" id="IPR052901">
    <property type="entry name" value="Bact_TGase-like"/>
</dbReference>
<dbReference type="RefSeq" id="WP_379691842.1">
    <property type="nucleotide sequence ID" value="NZ_JBHSXH010000001.1"/>
</dbReference>
<evidence type="ECO:0000313" key="4">
    <source>
        <dbReference type="EMBL" id="MFC6823415.1"/>
    </source>
</evidence>
<protein>
    <submittedName>
        <fullName evidence="4">Transglutaminase domain-containing protein</fullName>
    </submittedName>
</protein>
<feature type="domain" description="Transglutaminase-like" evidence="3">
    <location>
        <begin position="283"/>
        <end position="353"/>
    </location>
</feature>
<accession>A0ABD5TS10</accession>
<keyword evidence="2" id="KW-0472">Membrane</keyword>
<dbReference type="AlphaFoldDB" id="A0ABD5TS10"/>
<dbReference type="Gene3D" id="3.10.620.30">
    <property type="match status" value="1"/>
</dbReference>
<keyword evidence="2" id="KW-0812">Transmembrane</keyword>
<dbReference type="PANTHER" id="PTHR42736">
    <property type="entry name" value="PROTEIN-GLUTAMINE GAMMA-GLUTAMYLTRANSFERASE"/>
    <property type="match status" value="1"/>
</dbReference>
<feature type="region of interest" description="Disordered" evidence="1">
    <location>
        <begin position="495"/>
        <end position="518"/>
    </location>
</feature>
<feature type="transmembrane region" description="Helical" evidence="2">
    <location>
        <begin position="20"/>
        <end position="38"/>
    </location>
</feature>
<dbReference type="SUPFAM" id="SSF54001">
    <property type="entry name" value="Cysteine proteinases"/>
    <property type="match status" value="1"/>
</dbReference>
<evidence type="ECO:0000259" key="3">
    <source>
        <dbReference type="SMART" id="SM00460"/>
    </source>
</evidence>
<dbReference type="InterPro" id="IPR025403">
    <property type="entry name" value="TgpA-like_C"/>
</dbReference>
<dbReference type="InterPro" id="IPR038765">
    <property type="entry name" value="Papain-like_cys_pep_sf"/>
</dbReference>
<evidence type="ECO:0000256" key="2">
    <source>
        <dbReference type="SAM" id="Phobius"/>
    </source>
</evidence>
<evidence type="ECO:0000256" key="1">
    <source>
        <dbReference type="SAM" id="MobiDB-lite"/>
    </source>
</evidence>
<sequence length="931" mass="97443">MPDDSRTLLSGSDSPSLGRIFLACCCVVAVVLSAALLGPASASLGSSPVHSHLVFGEGTDDGAGGGLGALDPASSTNVGGAVVDGESPYRSLDTEVHFTVRSKTPSYWRTGAYATYIGDGWTQAGDGRPYDGDVSPDARGERVSYSVTLNRSATALPTVWRPNTVSVSGASPSLRVTDGRAVVAETALPEGTSYVGESTVQTRNPEVLRTAGTDYPDAVESRYTSLPDDASPRVARLAADITANASTPYEKAVAIERWLESNKEYSLSASHDDDGGTVVEEFVFDMDEGYCEYFASSMAVMLRSQDVPARYVVGYSTGERTGPDTYTVRNMNAHAWVEVYFPETGWVRFDPTPGQDRIDSERRAYEEREDGTYDAAGENETAAPEPTAETPNGSESTDDAASPDGSQSPGTADGEVSPDGGTTGEMTAPRSVTFETNRTPAPGATVEVTVTRGDDPVSGRVVTFNGRPVGTTDAEGRVVGEVPYAETLTVELADSDGDGRTSLRTSAGGLPPTSGTRGDAAYAVRAPIIAQVAAEDSTSYELETNATLSVVGDAVTGGEVLLVATVDGIPVRDAAVTVGGDAAGRTNDRGRVAVTLPSDPGEVTVNVSRGPVRGSETLSLPELNVSVERSLPLSLPFTTATVRTTLGDENATGVPVTMNGRAVGTTGPDGTATVSLPFSRTATVAVERYGQSRSTTVSGMLANGLTLLGVGLVGLVAVGGGAYRRGLTPRTLALALARGVPRLFDRFLATLLSGASVVDAVLARLRGLRRRVVAVARGLVARTHSPTEVRAMLLAWAAARFADVRERGREVRRRTVGTAGDADADARGNPDARTVRECWDEFRGRVSVPRQASRTPGEVATHAVEVDRLPAGPVRTLRDGFREVEYGGRSPADRSAEMEAAAREIRETLADREEAEAAGTVGERPNGGHEA</sequence>
<comment type="caution">
    <text evidence="4">The sequence shown here is derived from an EMBL/GenBank/DDBJ whole genome shotgun (WGS) entry which is preliminary data.</text>
</comment>
<feature type="compositionally biased region" description="Low complexity" evidence="1">
    <location>
        <begin position="375"/>
        <end position="393"/>
    </location>
</feature>
<feature type="compositionally biased region" description="Basic and acidic residues" evidence="1">
    <location>
        <begin position="356"/>
        <end position="366"/>
    </location>
</feature>